<feature type="domain" description="ABM" evidence="1">
    <location>
        <begin position="11"/>
        <end position="82"/>
    </location>
</feature>
<dbReference type="Proteomes" id="UP000753376">
    <property type="component" value="Unassembled WGS sequence"/>
</dbReference>
<name>A0ABS6A3X0_9GAMM</name>
<comment type="caution">
    <text evidence="2">The sequence shown here is derived from an EMBL/GenBank/DDBJ whole genome shotgun (WGS) entry which is preliminary data.</text>
</comment>
<reference evidence="2 3" key="1">
    <citation type="submission" date="2021-05" db="EMBL/GenBank/DDBJ databases">
        <title>Draft genomes of bacteria isolated from model marine particles.</title>
        <authorList>
            <person name="Datta M.S."/>
            <person name="Schwartzman J.A."/>
            <person name="Enke T.N."/>
            <person name="Saavedra J."/>
            <person name="Cermak N."/>
            <person name="Cordero O.X."/>
        </authorList>
    </citation>
    <scope>NUCLEOTIDE SEQUENCE [LARGE SCALE GENOMIC DNA]</scope>
    <source>
        <strain evidence="2 3">D2M19</strain>
    </source>
</reference>
<dbReference type="RefSeq" id="WP_216006732.1">
    <property type="nucleotide sequence ID" value="NZ_JAHKPV010000001.1"/>
</dbReference>
<evidence type="ECO:0000259" key="1">
    <source>
        <dbReference type="Pfam" id="PF03992"/>
    </source>
</evidence>
<accession>A0ABS6A3X0</accession>
<gene>
    <name evidence="2" type="ORF">KO508_02380</name>
</gene>
<protein>
    <submittedName>
        <fullName evidence="2">Antibiotic biosynthesis monooxygenase</fullName>
    </submittedName>
</protein>
<sequence>MSGIAKTPNPPYYAVIFSSVRTDGDHGYGAMADRMVELAAQQEGFLGIESAREGVGITVSYWASEEAIRNWKQNAEHLEAQRLGHKTWYSEFEVRVAKVERAYGVTQA</sequence>
<dbReference type="EMBL" id="JAHKPV010000001">
    <property type="protein sequence ID" value="MBU2872841.1"/>
    <property type="molecule type" value="Genomic_DNA"/>
</dbReference>
<keyword evidence="2" id="KW-0503">Monooxygenase</keyword>
<evidence type="ECO:0000313" key="2">
    <source>
        <dbReference type="EMBL" id="MBU2872841.1"/>
    </source>
</evidence>
<dbReference type="Pfam" id="PF03992">
    <property type="entry name" value="ABM"/>
    <property type="match status" value="1"/>
</dbReference>
<dbReference type="InterPro" id="IPR052936">
    <property type="entry name" value="Jasmonate_Hydroxylase-like"/>
</dbReference>
<dbReference type="InterPro" id="IPR007138">
    <property type="entry name" value="ABM_dom"/>
</dbReference>
<keyword evidence="2" id="KW-0560">Oxidoreductase</keyword>
<proteinExistence type="predicted"/>
<dbReference type="GO" id="GO:0004497">
    <property type="term" value="F:monooxygenase activity"/>
    <property type="evidence" value="ECO:0007669"/>
    <property type="project" value="UniProtKB-KW"/>
</dbReference>
<organism evidence="2 3">
    <name type="scientific">Marinobacter salexigens</name>
    <dbReference type="NCBI Taxonomy" id="1925763"/>
    <lineage>
        <taxon>Bacteria</taxon>
        <taxon>Pseudomonadati</taxon>
        <taxon>Pseudomonadota</taxon>
        <taxon>Gammaproteobacteria</taxon>
        <taxon>Pseudomonadales</taxon>
        <taxon>Marinobacteraceae</taxon>
        <taxon>Marinobacter</taxon>
    </lineage>
</organism>
<evidence type="ECO:0000313" key="3">
    <source>
        <dbReference type="Proteomes" id="UP000753376"/>
    </source>
</evidence>
<dbReference type="PANTHER" id="PTHR37811">
    <property type="entry name" value="BLL5343 PROTEIN"/>
    <property type="match status" value="1"/>
</dbReference>
<dbReference type="PANTHER" id="PTHR37811:SF2">
    <property type="entry name" value="ABM DOMAIN-CONTAINING PROTEIN"/>
    <property type="match status" value="1"/>
</dbReference>
<keyword evidence="3" id="KW-1185">Reference proteome</keyword>